<feature type="active site" description="Proton acceptor" evidence="1">
    <location>
        <position position="180"/>
    </location>
</feature>
<name>A0A512PMD6_9LACO</name>
<organism evidence="3 4">
    <name type="scientific">Lentilactobacillus rapi</name>
    <dbReference type="NCBI Taxonomy" id="481723"/>
    <lineage>
        <taxon>Bacteria</taxon>
        <taxon>Bacillati</taxon>
        <taxon>Bacillota</taxon>
        <taxon>Bacilli</taxon>
        <taxon>Lactobacillales</taxon>
        <taxon>Lactobacillaceae</taxon>
        <taxon>Lentilactobacillus</taxon>
    </lineage>
</organism>
<proteinExistence type="inferred from homology"/>
<dbReference type="GO" id="GO:0046872">
    <property type="term" value="F:metal ion binding"/>
    <property type="evidence" value="ECO:0007669"/>
    <property type="project" value="UniProtKB-UniRule"/>
</dbReference>
<dbReference type="OrthoDB" id="9797992at2"/>
<evidence type="ECO:0000313" key="3">
    <source>
        <dbReference type="EMBL" id="GEP72352.1"/>
    </source>
</evidence>
<dbReference type="InterPro" id="IPR032586">
    <property type="entry name" value="UxaE"/>
</dbReference>
<feature type="region of interest" description="Disordered" evidence="2">
    <location>
        <begin position="517"/>
        <end position="541"/>
    </location>
</feature>
<comment type="function">
    <text evidence="1">Catalyzes the epimerization of D-tagaturonate (D-TagA) to D-fructuronate (D-FruA).</text>
</comment>
<dbReference type="AlphaFoldDB" id="A0A512PMD6"/>
<evidence type="ECO:0000256" key="2">
    <source>
        <dbReference type="SAM" id="MobiDB-lite"/>
    </source>
</evidence>
<sequence length="541" mass="62664">MDLQSLLSDIKEILASNGKYEDLSNKEIYTPSIQVDRRNVYFILHQKNNEGIIEKSLVVYENRLTAGDFEALEILEDVDSTLIVGELNEHNNDALAKRFQWMRPTSRRNYKYTFGLGDRLGNASNAHLRLFKGRGIMPVLAQQSIRELVLMHRTNTDVFQSASWAVFEEGFTYGWGADGDHVKTPYEVDYAVKIGCSMITLDCTEEINNDIVTLNDDDLDKRFNQLDPDQIKYFNDTYLNKTFDLGNGRSVKFTKHDVEESALTFYGAILFAAGIYKKFVVPYNLDFEISMDETPYQTTNPNHFFFANELHRRGITPTTMAPRFYGEFQKAIDYIGDTKRFEREYVIHEAIAEHFGYKLSIHSGSDKLSVYEIIGRVSKQHGWHVKTAGTNWLEALRVIAHKDPKFMLELYKFSYENLDDVKDFYVFNAQTDGTAPKPETMTIDNVMDLLDNDDARQVLHTMYGSIMNLKHNYHYVYRDKLWNILLKNQALYDKYLNIHIAEHLDLLQGVVKTKQEAQEKHEPKTDISKESEKELEASLNI</sequence>
<dbReference type="RefSeq" id="WP_054747025.1">
    <property type="nucleotide sequence ID" value="NZ_BKAM01000015.1"/>
</dbReference>
<accession>A0A512PMD6</accession>
<feature type="active site" description="Proton donor" evidence="1">
    <location>
        <position position="288"/>
    </location>
</feature>
<dbReference type="EC" id="5.1.2.7" evidence="1"/>
<dbReference type="HAMAP" id="MF_02243">
    <property type="entry name" value="UxaE"/>
    <property type="match status" value="1"/>
</dbReference>
<evidence type="ECO:0000313" key="4">
    <source>
        <dbReference type="Proteomes" id="UP000321569"/>
    </source>
</evidence>
<comment type="caution">
    <text evidence="3">The sequence shown here is derived from an EMBL/GenBank/DDBJ whole genome shotgun (WGS) entry which is preliminary data.</text>
</comment>
<dbReference type="Proteomes" id="UP000321569">
    <property type="component" value="Unassembled WGS sequence"/>
</dbReference>
<keyword evidence="1" id="KW-0413">Isomerase</keyword>
<dbReference type="STRING" id="1423795.FD12_GL001192"/>
<dbReference type="GO" id="GO:0016856">
    <property type="term" value="F:racemase and epimerase activity, acting on hydroxy acids and derivatives"/>
    <property type="evidence" value="ECO:0007669"/>
    <property type="project" value="UniProtKB-UniRule"/>
</dbReference>
<comment type="catalytic activity">
    <reaction evidence="1">
        <text>keto-D-tagaturonate = keto-D-fructuronate</text>
        <dbReference type="Rhea" id="RHEA:51656"/>
        <dbReference type="ChEBI" id="CHEBI:17886"/>
        <dbReference type="ChEBI" id="CHEBI:59881"/>
        <dbReference type="EC" id="5.1.2.7"/>
    </reaction>
</comment>
<gene>
    <name evidence="1" type="primary">uxaE</name>
    <name evidence="3" type="ORF">LRA02_12200</name>
</gene>
<protein>
    <recommendedName>
        <fullName evidence="1">Tagaturonate/fructuronate epimerase</fullName>
        <shortName evidence="1">D-TagA/D-FruA epimerase</shortName>
        <ecNumber evidence="1">5.1.2.7</ecNumber>
    </recommendedName>
</protein>
<keyword evidence="1" id="KW-0479">Metal-binding</keyword>
<feature type="binding site" evidence="1">
    <location>
        <position position="330"/>
    </location>
    <ligand>
        <name>a divalent metal cation</name>
        <dbReference type="ChEBI" id="CHEBI:60240"/>
    </ligand>
</feature>
<dbReference type="EMBL" id="BKAM01000015">
    <property type="protein sequence ID" value="GEP72352.1"/>
    <property type="molecule type" value="Genomic_DNA"/>
</dbReference>
<dbReference type="Pfam" id="PF16257">
    <property type="entry name" value="UxaE"/>
    <property type="match status" value="1"/>
</dbReference>
<feature type="binding site" evidence="1">
    <location>
        <position position="181"/>
    </location>
    <ligand>
        <name>a divalent metal cation</name>
        <dbReference type="ChEBI" id="CHEBI:60240"/>
    </ligand>
</feature>
<comment type="similarity">
    <text evidence="1">Belongs to the UxaE family.</text>
</comment>
<comment type="cofactor">
    <cofactor evidence="1">
        <name>a divalent metal cation</name>
        <dbReference type="ChEBI" id="CHEBI:60240"/>
    </cofactor>
</comment>
<evidence type="ECO:0000256" key="1">
    <source>
        <dbReference type="HAMAP-Rule" id="MF_02243"/>
    </source>
</evidence>
<feature type="binding site" evidence="1">
    <location>
        <position position="362"/>
    </location>
    <ligand>
        <name>a divalent metal cation</name>
        <dbReference type="ChEBI" id="CHEBI:60240"/>
    </ligand>
</feature>
<reference evidence="3 4" key="1">
    <citation type="submission" date="2019-07" db="EMBL/GenBank/DDBJ databases">
        <title>Whole genome shotgun sequence of Lactobacillus rapi NBRC 109618.</title>
        <authorList>
            <person name="Hosoyama A."/>
            <person name="Uohara A."/>
            <person name="Ohji S."/>
            <person name="Ichikawa N."/>
        </authorList>
    </citation>
    <scope>NUCLEOTIDE SEQUENCE [LARGE SCALE GENOMIC DNA]</scope>
    <source>
        <strain evidence="3 4">NBRC 109618</strain>
    </source>
</reference>